<keyword evidence="5" id="KW-0808">Transferase</keyword>
<dbReference type="PROSITE" id="PS51096">
    <property type="entry name" value="PTS_EIIA_TYPE_4"/>
    <property type="match status" value="1"/>
</dbReference>
<dbReference type="InterPro" id="IPR036662">
    <property type="entry name" value="PTS_EIIA_man-typ_sf"/>
</dbReference>
<keyword evidence="6" id="KW-0598">Phosphotransferase system</keyword>
<evidence type="ECO:0000259" key="8">
    <source>
        <dbReference type="PROSITE" id="PS51096"/>
    </source>
</evidence>
<dbReference type="Gene3D" id="3.40.50.510">
    <property type="entry name" value="Phosphotransferase system, mannose-type IIA component"/>
    <property type="match status" value="1"/>
</dbReference>
<comment type="subcellular location">
    <subcellularLocation>
        <location evidence="1">Cytoplasm</location>
    </subcellularLocation>
</comment>
<dbReference type="GO" id="GO:0009401">
    <property type="term" value="P:phosphoenolpyruvate-dependent sugar phosphotransferase system"/>
    <property type="evidence" value="ECO:0007669"/>
    <property type="project" value="UniProtKB-KW"/>
</dbReference>
<protein>
    <submittedName>
        <fullName evidence="9">PTS system fructose subfamily IIA component</fullName>
    </submittedName>
</protein>
<gene>
    <name evidence="9" type="ordered locus">Thein_1406</name>
</gene>
<dbReference type="InterPro" id="IPR033887">
    <property type="entry name" value="PTS_IIA_man"/>
</dbReference>
<evidence type="ECO:0000256" key="7">
    <source>
        <dbReference type="ARBA" id="ARBA00022777"/>
    </source>
</evidence>
<evidence type="ECO:0000256" key="5">
    <source>
        <dbReference type="ARBA" id="ARBA00022679"/>
    </source>
</evidence>
<feature type="domain" description="PTS EIIA type-4" evidence="8">
    <location>
        <begin position="1"/>
        <end position="122"/>
    </location>
</feature>
<reference evidence="10" key="1">
    <citation type="submission" date="2011-04" db="EMBL/GenBank/DDBJ databases">
        <title>The complete genome of Thermodesulfatator indicus DSM 15286.</title>
        <authorList>
            <person name="Lucas S."/>
            <person name="Copeland A."/>
            <person name="Lapidus A."/>
            <person name="Bruce D."/>
            <person name="Goodwin L."/>
            <person name="Pitluck S."/>
            <person name="Peters L."/>
            <person name="Kyrpides N."/>
            <person name="Mavromatis K."/>
            <person name="Pagani I."/>
            <person name="Ivanova N."/>
            <person name="Saunders L."/>
            <person name="Detter J.C."/>
            <person name="Tapia R."/>
            <person name="Han C."/>
            <person name="Land M."/>
            <person name="Hauser L."/>
            <person name="Markowitz V."/>
            <person name="Cheng J.-F."/>
            <person name="Hugenholtz P."/>
            <person name="Woyke T."/>
            <person name="Wu D."/>
            <person name="Spring S."/>
            <person name="Schroeder M."/>
            <person name="Brambilla E."/>
            <person name="Klenk H.-P."/>
            <person name="Eisen J.A."/>
        </authorList>
    </citation>
    <scope>NUCLEOTIDE SEQUENCE [LARGE SCALE GENOMIC DNA]</scope>
    <source>
        <strain evidence="10">DSM 15286 / JCM 11887 / CIR29812</strain>
    </source>
</reference>
<evidence type="ECO:0000256" key="2">
    <source>
        <dbReference type="ARBA" id="ARBA00022448"/>
    </source>
</evidence>
<keyword evidence="7" id="KW-0418">Kinase</keyword>
<evidence type="ECO:0000256" key="1">
    <source>
        <dbReference type="ARBA" id="ARBA00004496"/>
    </source>
</evidence>
<evidence type="ECO:0000256" key="4">
    <source>
        <dbReference type="ARBA" id="ARBA00022597"/>
    </source>
</evidence>
<dbReference type="GO" id="GO:0016301">
    <property type="term" value="F:kinase activity"/>
    <property type="evidence" value="ECO:0007669"/>
    <property type="project" value="UniProtKB-KW"/>
</dbReference>
<dbReference type="CDD" id="cd00006">
    <property type="entry name" value="PTS_IIA_man"/>
    <property type="match status" value="1"/>
</dbReference>
<keyword evidence="3" id="KW-0963">Cytoplasm</keyword>
<keyword evidence="2" id="KW-0813">Transport</keyword>
<dbReference type="EMBL" id="CP002683">
    <property type="protein sequence ID" value="AEH45272.1"/>
    <property type="molecule type" value="Genomic_DNA"/>
</dbReference>
<proteinExistence type="predicted"/>
<evidence type="ECO:0000313" key="9">
    <source>
        <dbReference type="EMBL" id="AEH45272.1"/>
    </source>
</evidence>
<keyword evidence="10" id="KW-1185">Reference proteome</keyword>
<dbReference type="SUPFAM" id="SSF53062">
    <property type="entry name" value="PTS system fructose IIA component-like"/>
    <property type="match status" value="1"/>
</dbReference>
<dbReference type="InParanoid" id="F8A987"/>
<dbReference type="PANTHER" id="PTHR33799:SF1">
    <property type="entry name" value="PTS SYSTEM MANNOSE-SPECIFIC EIIAB COMPONENT-RELATED"/>
    <property type="match status" value="1"/>
</dbReference>
<dbReference type="eggNOG" id="COG2893">
    <property type="taxonomic scope" value="Bacteria"/>
</dbReference>
<sequence length="130" mass="13794">MTGIIIAGHGRLPEELVTIGAFILGKIENVEPISIDPSEPASKIHDDLAKLIKKTDQGQGIVILTDLFGGTPSNIALSFLKPGYIEVVSGVNLPMLIKAVQNQDKTPSELAQILVEAGRKAINQASEILS</sequence>
<dbReference type="PaxDb" id="667014-Thein_1406"/>
<dbReference type="HOGENOM" id="CLU_123235_0_1_0"/>
<dbReference type="PANTHER" id="PTHR33799">
    <property type="entry name" value="PTS PERMEASE-RELATED-RELATED"/>
    <property type="match status" value="1"/>
</dbReference>
<dbReference type="GO" id="GO:0005737">
    <property type="term" value="C:cytoplasm"/>
    <property type="evidence" value="ECO:0007669"/>
    <property type="project" value="UniProtKB-SubCell"/>
</dbReference>
<dbReference type="InterPro" id="IPR004701">
    <property type="entry name" value="PTS_EIIA_man-typ"/>
</dbReference>
<evidence type="ECO:0000256" key="6">
    <source>
        <dbReference type="ARBA" id="ARBA00022683"/>
    </source>
</evidence>
<reference evidence="9 10" key="2">
    <citation type="journal article" date="2012" name="Stand. Genomic Sci.">
        <title>Complete genome sequence of the thermophilic sulfate-reducing ocean bacterium Thermodesulfatator indicus type strain (CIR29812(T)).</title>
        <authorList>
            <person name="Anderson I."/>
            <person name="Saunders E."/>
            <person name="Lapidus A."/>
            <person name="Nolan M."/>
            <person name="Lucas S."/>
            <person name="Tice H."/>
            <person name="Del Rio T.G."/>
            <person name="Cheng J.F."/>
            <person name="Han C."/>
            <person name="Tapia R."/>
            <person name="Goodwin L.A."/>
            <person name="Pitluck S."/>
            <person name="Liolios K."/>
            <person name="Mavromatis K."/>
            <person name="Pagani I."/>
            <person name="Ivanova N."/>
            <person name="Mikhailova N."/>
            <person name="Pati A."/>
            <person name="Chen A."/>
            <person name="Palaniappan K."/>
            <person name="Land M."/>
            <person name="Hauser L."/>
            <person name="Jeffries C.D."/>
            <person name="Chang Y.J."/>
            <person name="Brambilla E.M."/>
            <person name="Rohde M."/>
            <person name="Spring S."/>
            <person name="Goker M."/>
            <person name="Detter J.C."/>
            <person name="Woyke T."/>
            <person name="Bristow J."/>
            <person name="Eisen J.A."/>
            <person name="Markowitz V."/>
            <person name="Hugenholtz P."/>
            <person name="Kyrpides N.C."/>
            <person name="Klenk H.P."/>
        </authorList>
    </citation>
    <scope>NUCLEOTIDE SEQUENCE [LARGE SCALE GENOMIC DNA]</scope>
    <source>
        <strain evidence="10">DSM 15286 / JCM 11887 / CIR29812</strain>
    </source>
</reference>
<dbReference type="RefSeq" id="WP_013908014.1">
    <property type="nucleotide sequence ID" value="NC_015681.1"/>
</dbReference>
<evidence type="ECO:0000313" key="10">
    <source>
        <dbReference type="Proteomes" id="UP000006793"/>
    </source>
</evidence>
<dbReference type="GO" id="GO:0016020">
    <property type="term" value="C:membrane"/>
    <property type="evidence" value="ECO:0007669"/>
    <property type="project" value="InterPro"/>
</dbReference>
<dbReference type="KEGG" id="tid:Thein_1406"/>
<accession>F8A987</accession>
<dbReference type="STRING" id="667014.Thein_1406"/>
<dbReference type="Pfam" id="PF03610">
    <property type="entry name" value="EIIA-man"/>
    <property type="match status" value="1"/>
</dbReference>
<dbReference type="InterPro" id="IPR051471">
    <property type="entry name" value="Bacterial_PTS_sugar_comp"/>
</dbReference>
<keyword evidence="4" id="KW-0762">Sugar transport</keyword>
<organism evidence="9 10">
    <name type="scientific">Thermodesulfatator indicus (strain DSM 15286 / JCM 11887 / CIR29812)</name>
    <dbReference type="NCBI Taxonomy" id="667014"/>
    <lineage>
        <taxon>Bacteria</taxon>
        <taxon>Pseudomonadati</taxon>
        <taxon>Thermodesulfobacteriota</taxon>
        <taxon>Thermodesulfobacteria</taxon>
        <taxon>Thermodesulfobacteriales</taxon>
        <taxon>Thermodesulfatatoraceae</taxon>
        <taxon>Thermodesulfatator</taxon>
    </lineage>
</organism>
<dbReference type="Proteomes" id="UP000006793">
    <property type="component" value="Chromosome"/>
</dbReference>
<dbReference type="FunCoup" id="F8A987">
    <property type="interactions" value="2"/>
</dbReference>
<dbReference type="AlphaFoldDB" id="F8A987"/>
<dbReference type="OrthoDB" id="9794368at2"/>
<evidence type="ECO:0000256" key="3">
    <source>
        <dbReference type="ARBA" id="ARBA00022490"/>
    </source>
</evidence>
<name>F8A987_THEID</name>